<keyword evidence="1" id="KW-0479">Metal-binding</keyword>
<dbReference type="PANTHER" id="PTHR38166">
    <property type="entry name" value="C2H2-TYPE DOMAIN-CONTAINING PROTEIN-RELATED"/>
    <property type="match status" value="1"/>
</dbReference>
<evidence type="ECO:0000256" key="2">
    <source>
        <dbReference type="SAM" id="MobiDB-lite"/>
    </source>
</evidence>
<feature type="region of interest" description="Disordered" evidence="2">
    <location>
        <begin position="181"/>
        <end position="210"/>
    </location>
</feature>
<keyword evidence="5" id="KW-1185">Reference proteome</keyword>
<organism evidence="4 5">
    <name type="scientific">Fusarium poae</name>
    <dbReference type="NCBI Taxonomy" id="36050"/>
    <lineage>
        <taxon>Eukaryota</taxon>
        <taxon>Fungi</taxon>
        <taxon>Dikarya</taxon>
        <taxon>Ascomycota</taxon>
        <taxon>Pezizomycotina</taxon>
        <taxon>Sordariomycetes</taxon>
        <taxon>Hypocreomycetidae</taxon>
        <taxon>Hypocreales</taxon>
        <taxon>Nectriaceae</taxon>
        <taxon>Fusarium</taxon>
    </lineage>
</organism>
<dbReference type="PANTHER" id="PTHR38166:SF1">
    <property type="entry name" value="C2H2-TYPE DOMAIN-CONTAINING PROTEIN"/>
    <property type="match status" value="1"/>
</dbReference>
<dbReference type="AlphaFoldDB" id="A0A1B8AS27"/>
<evidence type="ECO:0000259" key="3">
    <source>
        <dbReference type="PROSITE" id="PS50157"/>
    </source>
</evidence>
<name>A0A1B8AS27_FUSPO</name>
<dbReference type="InterPro" id="IPR013087">
    <property type="entry name" value="Znf_C2H2_type"/>
</dbReference>
<reference evidence="4 5" key="1">
    <citation type="submission" date="2016-06" db="EMBL/GenBank/DDBJ databases">
        <title>Living apart together: crosstalk between the core and supernumerary genomes in a fungal plant pathogen.</title>
        <authorList>
            <person name="Vanheule A."/>
            <person name="Audenaert K."/>
            <person name="Warris S."/>
            <person name="Van De Geest H."/>
            <person name="Schijlen E."/>
            <person name="Hofte M."/>
            <person name="De Saeger S."/>
            <person name="Haesaert G."/>
            <person name="Waalwijk C."/>
            <person name="Van Der Lee T."/>
        </authorList>
    </citation>
    <scope>NUCLEOTIDE SEQUENCE [LARGE SCALE GENOMIC DNA]</scope>
    <source>
        <strain evidence="4 5">2516</strain>
    </source>
</reference>
<dbReference type="OMA" id="AQSMPYT"/>
<proteinExistence type="predicted"/>
<feature type="domain" description="C2H2-type" evidence="3">
    <location>
        <begin position="374"/>
        <end position="399"/>
    </location>
</feature>
<feature type="compositionally biased region" description="Acidic residues" evidence="2">
    <location>
        <begin position="193"/>
        <end position="209"/>
    </location>
</feature>
<comment type="caution">
    <text evidence="4">The sequence shown here is derived from an EMBL/GenBank/DDBJ whole genome shotgun (WGS) entry which is preliminary data.</text>
</comment>
<feature type="region of interest" description="Disordered" evidence="2">
    <location>
        <begin position="1"/>
        <end position="26"/>
    </location>
</feature>
<feature type="compositionally biased region" description="Low complexity" evidence="2">
    <location>
        <begin position="63"/>
        <end position="78"/>
    </location>
</feature>
<dbReference type="EMBL" id="LYXU01000002">
    <property type="protein sequence ID" value="OBS23196.1"/>
    <property type="molecule type" value="Genomic_DNA"/>
</dbReference>
<evidence type="ECO:0000256" key="1">
    <source>
        <dbReference type="PROSITE-ProRule" id="PRU00042"/>
    </source>
</evidence>
<dbReference type="STRING" id="36050.A0A1B8AS27"/>
<feature type="compositionally biased region" description="Low complexity" evidence="2">
    <location>
        <begin position="263"/>
        <end position="280"/>
    </location>
</feature>
<gene>
    <name evidence="4" type="ORF">FPOA_03750</name>
</gene>
<evidence type="ECO:0000313" key="5">
    <source>
        <dbReference type="Proteomes" id="UP000091967"/>
    </source>
</evidence>
<sequence length="675" mass="75403">MTDHSSSNSQIGEAGLHHLPFRTKEDRYSDAPLSKFPILSRRHGRKVPESLHFNPGAFRLRSPTESSMSSISSANVPDSATTHSLSTLASPISTTYASSINEQFAATTLDGGSRPASRICHRHNPSNGTCSTFVNEDEDAIITGYPEFDIKIRGINEFQPQPVQELRPASPSTESFIKEERVLTPTESRQTDDIPDCDDNEEESEDVTTEDANLVLNYALQVIYGVDLNDTSIAQDKVQSLVSNFAQNISQHMWQSASDGQASFTMSRSSSSSTPSQDASNNDRRGKRKKQAKREDDGDEFSDGEGSGYLPTKRPRPNPKEDENLRLSCPFRKRNPHRFNVRDHHSCAMTYFPKFAELRQHIVKQHKRDDPSAYVCDRCSRDFPTRKELRDHQRLPKEHMCDIADADAESGIDPQTATKLLSRKRASGTSPEVQWREIWNIVFPDDDDGDVRPYEYTPVIEHFEVAANYQKAFDQLKLSLIDKISNPATLETLSTKFYQCFVETLDHCIANAQSMPYTNRSNKKNEIMRSQAPQSIMQRKSRDIMPRPDSGVILDDGSDESGSLGHRDSLRTIRSGAAGRGSQVPETVLEIVTPTTMGPGFDDLMQPSMLAMSNGQIGATDVQAWNNGVVYPQMMADQMLPGNGMTPQTDYMNWGQMYPGFDTLGNGFTGFNGQQ</sequence>
<feature type="region of interest" description="Disordered" evidence="2">
    <location>
        <begin position="48"/>
        <end position="78"/>
    </location>
</feature>
<dbReference type="PROSITE" id="PS50157">
    <property type="entry name" value="ZINC_FINGER_C2H2_2"/>
    <property type="match status" value="1"/>
</dbReference>
<protein>
    <recommendedName>
        <fullName evidence="3">C2H2-type domain-containing protein</fullName>
    </recommendedName>
</protein>
<feature type="compositionally biased region" description="Polar residues" evidence="2">
    <location>
        <begin position="1"/>
        <end position="11"/>
    </location>
</feature>
<keyword evidence="1" id="KW-0863">Zinc-finger</keyword>
<accession>A0A1B8AS27</accession>
<dbReference type="Proteomes" id="UP000091967">
    <property type="component" value="Unassembled WGS sequence"/>
</dbReference>
<dbReference type="GO" id="GO:0008270">
    <property type="term" value="F:zinc ion binding"/>
    <property type="evidence" value="ECO:0007669"/>
    <property type="project" value="UniProtKB-KW"/>
</dbReference>
<evidence type="ECO:0000313" key="4">
    <source>
        <dbReference type="EMBL" id="OBS23196.1"/>
    </source>
</evidence>
<keyword evidence="1" id="KW-0862">Zinc</keyword>
<feature type="region of interest" description="Disordered" evidence="2">
    <location>
        <begin position="257"/>
        <end position="329"/>
    </location>
</feature>